<dbReference type="InterPro" id="IPR008331">
    <property type="entry name" value="Ferritin_DPS_dom"/>
</dbReference>
<evidence type="ECO:0000256" key="3">
    <source>
        <dbReference type="SAM" id="MobiDB-lite"/>
    </source>
</evidence>
<dbReference type="Pfam" id="PF00210">
    <property type="entry name" value="Ferritin"/>
    <property type="match status" value="1"/>
</dbReference>
<dbReference type="NCBIfam" id="NF006975">
    <property type="entry name" value="PRK09448.1"/>
    <property type="match status" value="1"/>
</dbReference>
<dbReference type="PRINTS" id="PR01346">
    <property type="entry name" value="HELNAPAPROT"/>
</dbReference>
<comment type="similarity">
    <text evidence="1 2">Belongs to the Dps family.</text>
</comment>
<dbReference type="GO" id="GO:0008199">
    <property type="term" value="F:ferric iron binding"/>
    <property type="evidence" value="ECO:0007669"/>
    <property type="project" value="InterPro"/>
</dbReference>
<accession>A0A165B2X5</accession>
<proteinExistence type="inferred from homology"/>
<feature type="region of interest" description="Disordered" evidence="3">
    <location>
        <begin position="164"/>
        <end position="188"/>
    </location>
</feature>
<feature type="domain" description="Ferritin/DPS" evidence="4">
    <location>
        <begin position="22"/>
        <end position="159"/>
    </location>
</feature>
<dbReference type="PANTHER" id="PTHR42932">
    <property type="entry name" value="GENERAL STRESS PROTEIN 20U"/>
    <property type="match status" value="1"/>
</dbReference>
<dbReference type="RefSeq" id="WP_074457580.1">
    <property type="nucleotide sequence ID" value="NZ_FITM01000123.1"/>
</dbReference>
<dbReference type="EMBL" id="FITM01000123">
    <property type="protein sequence ID" value="SAY39089.1"/>
    <property type="molecule type" value="Genomic_DNA"/>
</dbReference>
<keyword evidence="5" id="KW-0238">DNA-binding</keyword>
<evidence type="ECO:0000256" key="2">
    <source>
        <dbReference type="RuleBase" id="RU003875"/>
    </source>
</evidence>
<evidence type="ECO:0000313" key="5">
    <source>
        <dbReference type="EMBL" id="SAY39089.1"/>
    </source>
</evidence>
<dbReference type="InterPro" id="IPR023188">
    <property type="entry name" value="DPS_DNA-bd_CS"/>
</dbReference>
<keyword evidence="5" id="KW-0560">Oxidoreductase</keyword>
<dbReference type="Proteomes" id="UP000182631">
    <property type="component" value="Unassembled WGS sequence"/>
</dbReference>
<sequence length="188" mass="19950">MNPKLRPSKIDLPAATRREMAALLNARLADAVDLSTQMKQAHWNVKGPSFIALHELFDAIHGEVLTHVDNLAERIVTMGGVAFGTAAVAAQQSSLPAYPLDIASGNHHMEAVSGALATFGGAIRRAIATAGAAGDADTEDLFVEISRAVDKNLWLVEAHAYGGDGTTHGEDQQRQSRVPSNLVGIQEH</sequence>
<evidence type="ECO:0000259" key="4">
    <source>
        <dbReference type="Pfam" id="PF00210"/>
    </source>
</evidence>
<dbReference type="GO" id="GO:0004322">
    <property type="term" value="F:ferroxidase activity"/>
    <property type="evidence" value="ECO:0007669"/>
    <property type="project" value="UniProtKB-EC"/>
</dbReference>
<organism evidence="5 6">
    <name type="scientific">Candidatus Synechococcus spongiarum</name>
    <dbReference type="NCBI Taxonomy" id="431041"/>
    <lineage>
        <taxon>Bacteria</taxon>
        <taxon>Bacillati</taxon>
        <taxon>Cyanobacteriota</taxon>
        <taxon>Cyanophyceae</taxon>
        <taxon>Synechococcales</taxon>
        <taxon>Synechococcaceae</taxon>
        <taxon>Synechococcus</taxon>
    </lineage>
</organism>
<dbReference type="AlphaFoldDB" id="A0A165B2X5"/>
<name>A0A165B2X5_9SYNE</name>
<dbReference type="SUPFAM" id="SSF47240">
    <property type="entry name" value="Ferritin-like"/>
    <property type="match status" value="1"/>
</dbReference>
<protein>
    <submittedName>
        <fullName evidence="5">Non-specific DNA-binding protein Dps / Iron-binding ferritin-like antioxidant protein / Ferroxidase</fullName>
        <ecNumber evidence="5">1.16.3.1</ecNumber>
    </submittedName>
</protein>
<keyword evidence="6" id="KW-1185">Reference proteome</keyword>
<gene>
    <name evidence="5" type="ORF">FLM9_1134</name>
</gene>
<evidence type="ECO:0000256" key="1">
    <source>
        <dbReference type="ARBA" id="ARBA00009497"/>
    </source>
</evidence>
<dbReference type="InterPro" id="IPR012347">
    <property type="entry name" value="Ferritin-like"/>
</dbReference>
<dbReference type="PIRSF" id="PIRSF005900">
    <property type="entry name" value="Dps"/>
    <property type="match status" value="1"/>
</dbReference>
<dbReference type="OrthoDB" id="9797023at2"/>
<dbReference type="PROSITE" id="PS00818">
    <property type="entry name" value="DPS_1"/>
    <property type="match status" value="1"/>
</dbReference>
<reference evidence="6" key="1">
    <citation type="submission" date="2016-02" db="EMBL/GenBank/DDBJ databases">
        <authorList>
            <person name="liu f."/>
        </authorList>
    </citation>
    <scope>NUCLEOTIDE SEQUENCE [LARGE SCALE GENOMIC DNA]</scope>
</reference>
<dbReference type="CDD" id="cd01043">
    <property type="entry name" value="DPS"/>
    <property type="match status" value="1"/>
</dbReference>
<dbReference type="Gene3D" id="1.20.1260.10">
    <property type="match status" value="1"/>
</dbReference>
<dbReference type="InterPro" id="IPR009078">
    <property type="entry name" value="Ferritin-like_SF"/>
</dbReference>
<dbReference type="GO" id="GO:0003677">
    <property type="term" value="F:DNA binding"/>
    <property type="evidence" value="ECO:0007669"/>
    <property type="project" value="UniProtKB-KW"/>
</dbReference>
<dbReference type="PANTHER" id="PTHR42932:SF3">
    <property type="entry name" value="DNA PROTECTION DURING STARVATION PROTEIN"/>
    <property type="match status" value="1"/>
</dbReference>
<dbReference type="InterPro" id="IPR002177">
    <property type="entry name" value="DPS_DNA-bd"/>
</dbReference>
<dbReference type="EC" id="1.16.3.1" evidence="5"/>
<evidence type="ECO:0000313" key="6">
    <source>
        <dbReference type="Proteomes" id="UP000182631"/>
    </source>
</evidence>